<feature type="domain" description="EthD" evidence="2">
    <location>
        <begin position="12"/>
        <end position="106"/>
    </location>
</feature>
<dbReference type="AlphaFoldDB" id="A0AAW0FTV5"/>
<dbReference type="Pfam" id="PF07110">
    <property type="entry name" value="EthD"/>
    <property type="match status" value="1"/>
</dbReference>
<name>A0AAW0FTV5_9APHY</name>
<organism evidence="3 4">
    <name type="scientific">Cerrena zonata</name>
    <dbReference type="NCBI Taxonomy" id="2478898"/>
    <lineage>
        <taxon>Eukaryota</taxon>
        <taxon>Fungi</taxon>
        <taxon>Dikarya</taxon>
        <taxon>Basidiomycota</taxon>
        <taxon>Agaricomycotina</taxon>
        <taxon>Agaricomycetes</taxon>
        <taxon>Polyporales</taxon>
        <taxon>Cerrenaceae</taxon>
        <taxon>Cerrena</taxon>
    </lineage>
</organism>
<protein>
    <recommendedName>
        <fullName evidence="2">EthD domain-containing protein</fullName>
    </recommendedName>
</protein>
<dbReference type="InterPro" id="IPR011008">
    <property type="entry name" value="Dimeric_a/b-barrel"/>
</dbReference>
<accession>A0AAW0FTV5</accession>
<evidence type="ECO:0000313" key="4">
    <source>
        <dbReference type="Proteomes" id="UP001385951"/>
    </source>
</evidence>
<dbReference type="EMBL" id="JASBNA010000022">
    <property type="protein sequence ID" value="KAK7685058.1"/>
    <property type="molecule type" value="Genomic_DNA"/>
</dbReference>
<dbReference type="InterPro" id="IPR009799">
    <property type="entry name" value="EthD_dom"/>
</dbReference>
<evidence type="ECO:0000256" key="1">
    <source>
        <dbReference type="ARBA" id="ARBA00005986"/>
    </source>
</evidence>
<evidence type="ECO:0000313" key="3">
    <source>
        <dbReference type="EMBL" id="KAK7685058.1"/>
    </source>
</evidence>
<sequence length="123" mass="14459">MVFKVTFFIKKREDITLEEFSSYWDHQHANLFVSQEAVKKNLVKYSQFHLAPQYNEKLASLGMVIAPYDGIAEIWVEEFEDILAYFSNKDTMVSMRADHKNFVDQSSPPIVLIGEEHEKWKKP</sequence>
<reference evidence="3 4" key="1">
    <citation type="submission" date="2022-09" db="EMBL/GenBank/DDBJ databases">
        <authorList>
            <person name="Palmer J.M."/>
        </authorList>
    </citation>
    <scope>NUCLEOTIDE SEQUENCE [LARGE SCALE GENOMIC DNA]</scope>
    <source>
        <strain evidence="3 4">DSM 7382</strain>
    </source>
</reference>
<dbReference type="SUPFAM" id="SSF54909">
    <property type="entry name" value="Dimeric alpha+beta barrel"/>
    <property type="match status" value="1"/>
</dbReference>
<dbReference type="Proteomes" id="UP001385951">
    <property type="component" value="Unassembled WGS sequence"/>
</dbReference>
<gene>
    <name evidence="3" type="ORF">QCA50_011895</name>
</gene>
<dbReference type="Gene3D" id="3.30.70.100">
    <property type="match status" value="1"/>
</dbReference>
<keyword evidence="4" id="KW-1185">Reference proteome</keyword>
<comment type="caution">
    <text evidence="3">The sequence shown here is derived from an EMBL/GenBank/DDBJ whole genome shotgun (WGS) entry which is preliminary data.</text>
</comment>
<evidence type="ECO:0000259" key="2">
    <source>
        <dbReference type="Pfam" id="PF07110"/>
    </source>
</evidence>
<comment type="similarity">
    <text evidence="1">Belongs to the tpcK family.</text>
</comment>
<dbReference type="GO" id="GO:0016491">
    <property type="term" value="F:oxidoreductase activity"/>
    <property type="evidence" value="ECO:0007669"/>
    <property type="project" value="InterPro"/>
</dbReference>
<proteinExistence type="inferred from homology"/>